<evidence type="ECO:0000256" key="6">
    <source>
        <dbReference type="ARBA" id="ARBA00022786"/>
    </source>
</evidence>
<evidence type="ECO:0000256" key="7">
    <source>
        <dbReference type="ARBA" id="ARBA00022833"/>
    </source>
</evidence>
<dbReference type="Proteomes" id="UP000005238">
    <property type="component" value="Unassembled WGS sequence"/>
</dbReference>
<dbReference type="SUPFAM" id="SSF88697">
    <property type="entry name" value="PUA domain-like"/>
    <property type="match status" value="1"/>
</dbReference>
<dbReference type="FunFam" id="2.170.150.20:FF:000007">
    <property type="entry name" value="Protein cereblon"/>
    <property type="match status" value="1"/>
</dbReference>
<comment type="subcellular location">
    <subcellularLocation>
        <location evidence="1">Nucleus</location>
    </subcellularLocation>
</comment>
<dbReference type="OMA" id="AYQMYDS"/>
<protein>
    <recommendedName>
        <fullName evidence="4">Protein cereblon</fullName>
    </recommendedName>
</protein>
<dbReference type="STRING" id="164328.H3GRX7"/>
<dbReference type="GO" id="GO:0031464">
    <property type="term" value="C:Cul4A-RING E3 ubiquitin ligase complex"/>
    <property type="evidence" value="ECO:0000318"/>
    <property type="project" value="GO_Central"/>
</dbReference>
<dbReference type="AlphaFoldDB" id="H3GRX7"/>
<evidence type="ECO:0000256" key="5">
    <source>
        <dbReference type="ARBA" id="ARBA00022723"/>
    </source>
</evidence>
<dbReference type="HOGENOM" id="CLU_025648_1_0_1"/>
<dbReference type="Pfam" id="PF02190">
    <property type="entry name" value="LON_substr_bdg"/>
    <property type="match status" value="1"/>
</dbReference>
<organism evidence="11 12">
    <name type="scientific">Phytophthora ramorum</name>
    <name type="common">Sudden oak death agent</name>
    <dbReference type="NCBI Taxonomy" id="164328"/>
    <lineage>
        <taxon>Eukaryota</taxon>
        <taxon>Sar</taxon>
        <taxon>Stramenopiles</taxon>
        <taxon>Oomycota</taxon>
        <taxon>Peronosporomycetes</taxon>
        <taxon>Peronosporales</taxon>
        <taxon>Peronosporaceae</taxon>
        <taxon>Phytophthora</taxon>
    </lineage>
</organism>
<dbReference type="GO" id="GO:0046872">
    <property type="term" value="F:metal ion binding"/>
    <property type="evidence" value="ECO:0007669"/>
    <property type="project" value="UniProtKB-KW"/>
</dbReference>
<dbReference type="Gene3D" id="2.30.130.40">
    <property type="entry name" value="LON domain-like"/>
    <property type="match status" value="1"/>
</dbReference>
<dbReference type="GO" id="GO:0030177">
    <property type="term" value="P:positive regulation of Wnt signaling pathway"/>
    <property type="evidence" value="ECO:0000318"/>
    <property type="project" value="GO_Central"/>
</dbReference>
<dbReference type="EnsemblProtists" id="Phyra79670">
    <property type="protein sequence ID" value="Phyra79670"/>
    <property type="gene ID" value="Phyra79670"/>
</dbReference>
<evidence type="ECO:0000256" key="2">
    <source>
        <dbReference type="ARBA" id="ARBA00004906"/>
    </source>
</evidence>
<dbReference type="InParanoid" id="H3GRX7"/>
<dbReference type="eggNOG" id="KOG1400">
    <property type="taxonomic scope" value="Eukaryota"/>
</dbReference>
<reference evidence="11" key="2">
    <citation type="submission" date="2015-06" db="UniProtKB">
        <authorList>
            <consortium name="EnsemblProtists"/>
        </authorList>
    </citation>
    <scope>IDENTIFICATION</scope>
    <source>
        <strain evidence="11">Pr102</strain>
    </source>
</reference>
<dbReference type="PANTHER" id="PTHR46732">
    <property type="entry name" value="ATP-DEPENDENT PROTEASE LA (LON) DOMAIN PROTEIN"/>
    <property type="match status" value="1"/>
</dbReference>
<dbReference type="InterPro" id="IPR046336">
    <property type="entry name" value="Lon_prtase_N_sf"/>
</dbReference>
<comment type="similarity">
    <text evidence="3">Belongs to the CRBN family.</text>
</comment>
<keyword evidence="5" id="KW-0479">Metal-binding</keyword>
<dbReference type="PANTHER" id="PTHR46732:SF8">
    <property type="entry name" value="ATP-DEPENDENT PROTEASE LA (LON) DOMAIN PROTEIN"/>
    <property type="match status" value="1"/>
</dbReference>
<dbReference type="Gene3D" id="2.170.150.20">
    <property type="entry name" value="Peptide methionine sulfoxide reductase"/>
    <property type="match status" value="1"/>
</dbReference>
<feature type="compositionally biased region" description="Low complexity" evidence="9">
    <location>
        <begin position="418"/>
        <end position="432"/>
    </location>
</feature>
<evidence type="ECO:0000256" key="3">
    <source>
        <dbReference type="ARBA" id="ARBA00005293"/>
    </source>
</evidence>
<keyword evidence="7" id="KW-0862">Zinc</keyword>
<dbReference type="SMART" id="SM00464">
    <property type="entry name" value="LON"/>
    <property type="match status" value="1"/>
</dbReference>
<accession>H3GRX7</accession>
<dbReference type="GO" id="GO:0043161">
    <property type="term" value="P:proteasome-mediated ubiquitin-dependent protein catabolic process"/>
    <property type="evidence" value="ECO:0000318"/>
    <property type="project" value="GO_Central"/>
</dbReference>
<dbReference type="VEuPathDB" id="FungiDB:KRP22_11844"/>
<keyword evidence="12" id="KW-1185">Reference proteome</keyword>
<evidence type="ECO:0000256" key="4">
    <source>
        <dbReference type="ARBA" id="ARBA00014394"/>
    </source>
</evidence>
<feature type="domain" description="CULT" evidence="10">
    <location>
        <begin position="285"/>
        <end position="395"/>
    </location>
</feature>
<feature type="region of interest" description="Disordered" evidence="9">
    <location>
        <begin position="418"/>
        <end position="440"/>
    </location>
</feature>
<dbReference type="CDD" id="cd15777">
    <property type="entry name" value="CRBN_C_like"/>
    <property type="match status" value="1"/>
</dbReference>
<evidence type="ECO:0000259" key="10">
    <source>
        <dbReference type="PROSITE" id="PS51788"/>
    </source>
</evidence>
<dbReference type="InterPro" id="IPR003111">
    <property type="entry name" value="Lon_prtase_N"/>
</dbReference>
<dbReference type="InterPro" id="IPR034750">
    <property type="entry name" value="CULT"/>
</dbReference>
<comment type="pathway">
    <text evidence="2">Protein modification; protein ubiquitination.</text>
</comment>
<dbReference type="VEuPathDB" id="FungiDB:KRP23_10913"/>
<keyword evidence="6" id="KW-0833">Ubl conjugation pathway</keyword>
<dbReference type="Pfam" id="PF03226">
    <property type="entry name" value="Yippee-Mis18"/>
    <property type="match status" value="1"/>
</dbReference>
<evidence type="ECO:0000313" key="11">
    <source>
        <dbReference type="EnsemblProtists" id="Phyra79670"/>
    </source>
</evidence>
<dbReference type="GO" id="GO:0016567">
    <property type="term" value="P:protein ubiquitination"/>
    <property type="evidence" value="ECO:0007669"/>
    <property type="project" value="UniProtKB-UniPathway"/>
</dbReference>
<evidence type="ECO:0000256" key="1">
    <source>
        <dbReference type="ARBA" id="ARBA00004123"/>
    </source>
</evidence>
<dbReference type="InterPro" id="IPR004910">
    <property type="entry name" value="Yippee/Mis18/Cereblon"/>
</dbReference>
<dbReference type="GO" id="GO:0005634">
    <property type="term" value="C:nucleus"/>
    <property type="evidence" value="ECO:0000318"/>
    <property type="project" value="GO_Central"/>
</dbReference>
<dbReference type="InterPro" id="IPR015947">
    <property type="entry name" value="PUA-like_sf"/>
</dbReference>
<proteinExistence type="inferred from homology"/>
<evidence type="ECO:0000256" key="9">
    <source>
        <dbReference type="SAM" id="MobiDB-lite"/>
    </source>
</evidence>
<dbReference type="Gene3D" id="1.20.58.1480">
    <property type="match status" value="1"/>
</dbReference>
<dbReference type="UniPathway" id="UPA00143"/>
<evidence type="ECO:0000313" key="12">
    <source>
        <dbReference type="Proteomes" id="UP000005238"/>
    </source>
</evidence>
<dbReference type="PROSITE" id="PS51788">
    <property type="entry name" value="CULT"/>
    <property type="match status" value="1"/>
</dbReference>
<reference evidence="12" key="1">
    <citation type="journal article" date="2006" name="Science">
        <title>Phytophthora genome sequences uncover evolutionary origins and mechanisms of pathogenesis.</title>
        <authorList>
            <person name="Tyler B.M."/>
            <person name="Tripathy S."/>
            <person name="Zhang X."/>
            <person name="Dehal P."/>
            <person name="Jiang R.H."/>
            <person name="Aerts A."/>
            <person name="Arredondo F.D."/>
            <person name="Baxter L."/>
            <person name="Bensasson D."/>
            <person name="Beynon J.L."/>
            <person name="Chapman J."/>
            <person name="Damasceno C.M."/>
            <person name="Dorrance A.E."/>
            <person name="Dou D."/>
            <person name="Dickerman A.W."/>
            <person name="Dubchak I.L."/>
            <person name="Garbelotto M."/>
            <person name="Gijzen M."/>
            <person name="Gordon S.G."/>
            <person name="Govers F."/>
            <person name="Grunwald N.J."/>
            <person name="Huang W."/>
            <person name="Ivors K.L."/>
            <person name="Jones R.W."/>
            <person name="Kamoun S."/>
            <person name="Krampis K."/>
            <person name="Lamour K.H."/>
            <person name="Lee M.K."/>
            <person name="McDonald W.H."/>
            <person name="Medina M."/>
            <person name="Meijer H.J."/>
            <person name="Nordberg E.K."/>
            <person name="Maclean D.J."/>
            <person name="Ospina-Giraldo M.D."/>
            <person name="Morris P.F."/>
            <person name="Phuntumart V."/>
            <person name="Putnam N.H."/>
            <person name="Rash S."/>
            <person name="Rose J.K."/>
            <person name="Sakihama Y."/>
            <person name="Salamov A.A."/>
            <person name="Savidor A."/>
            <person name="Scheuring C.F."/>
            <person name="Smith B.M."/>
            <person name="Sobral B.W."/>
            <person name="Terry A."/>
            <person name="Torto-Alalibo T.A."/>
            <person name="Win J."/>
            <person name="Xu Z."/>
            <person name="Zhang H."/>
            <person name="Grigoriev I.V."/>
            <person name="Rokhsar D.S."/>
            <person name="Boore J.L."/>
        </authorList>
    </citation>
    <scope>NUCLEOTIDE SEQUENCE [LARGE SCALE GENOMIC DNA]</scope>
    <source>
        <strain evidence="12">Pr102</strain>
    </source>
</reference>
<sequence>MTSSVDDGDGGAHAYLGTLEAVDHRQLSVYPEGKVLTLPLIYLPDIVLFPGDDLPLRLLSESVIGGIRELLSSEGALLAVLPPLQTGDQYGSTVRVERFSVEDRSARMTGAARQRFRLKQRLRAEPSAPILYGQVEILPQDRAQPLPFDDLCWHREGGEEEKQSRKRSLRRLRGRQCPAYWGRSTYALYDARVLVQKIQNMLLSNIHGEWFRKPRTDRSRERDGDEKSSLVPYLTVPSDRQDPNLFAYWVAGNLPLGTAQRLELLGMNSTVRLLRREIELLGQVKEDIFCSMCSSFLANTRDIFSMTERGAAGGTFVNPGGHVFQVLTLREVDHAHVFMDMMRSTEDTWFAGYSWSVTHCNSCYQHLGWRFDRVDSTRLPASFFGFRRAALTRSRGSRRVDPRSLGLDGYDTDDYAMSVGSSEGSSTTNSEEMPLLTRLD</sequence>
<evidence type="ECO:0000256" key="8">
    <source>
        <dbReference type="ARBA" id="ARBA00023242"/>
    </source>
</evidence>
<name>H3GRX7_PHYRM</name>
<dbReference type="EMBL" id="DS566039">
    <property type="status" value="NOT_ANNOTATED_CDS"/>
    <property type="molecule type" value="Genomic_DNA"/>
</dbReference>
<keyword evidence="8" id="KW-0539">Nucleus</keyword>